<sequence length="340" mass="37315">MDDWTIASVDGFFASRESPTREECPECALAIVDESTIEPVETPGSLSYTVVCTAARTGTKTIVSFRQYDTFIDPELTDLAGQVHGHLVPHATFHGTLGTETESNDLLKIYTMPCLPGTSGIAVLRGVNPDDTPEDEVMYTRFIQELARAYLHPQTANAGREAIAKSDAARMISVLMDIIKDLPFLAPTLNDLEGNLDMLFGPSYPQLLTHGDLGLPNILMDETSGTVTGIVDRSLATIAPCGMELGALRACLGAYRLGKGWTDFACRDRLITAFWDESWRATDIQGMFERQRIRHVAELAGKLGILVQYLFKRNPNGTPKDGVAKRHAAMVDLWFQSGVF</sequence>
<dbReference type="Pfam" id="PF01636">
    <property type="entry name" value="APH"/>
    <property type="match status" value="1"/>
</dbReference>
<accession>A0AAI8VLF7</accession>
<evidence type="ECO:0000259" key="1">
    <source>
        <dbReference type="Pfam" id="PF01636"/>
    </source>
</evidence>
<proteinExistence type="predicted"/>
<keyword evidence="3" id="KW-1185">Reference proteome</keyword>
<comment type="caution">
    <text evidence="2">The sequence shown here is derived from an EMBL/GenBank/DDBJ whole genome shotgun (WGS) entry which is preliminary data.</text>
</comment>
<dbReference type="AlphaFoldDB" id="A0AAI8VLF7"/>
<organism evidence="2 3">
    <name type="scientific">Anthostomella pinea</name>
    <dbReference type="NCBI Taxonomy" id="933095"/>
    <lineage>
        <taxon>Eukaryota</taxon>
        <taxon>Fungi</taxon>
        <taxon>Dikarya</taxon>
        <taxon>Ascomycota</taxon>
        <taxon>Pezizomycotina</taxon>
        <taxon>Sordariomycetes</taxon>
        <taxon>Xylariomycetidae</taxon>
        <taxon>Xylariales</taxon>
        <taxon>Xylariaceae</taxon>
        <taxon>Anthostomella</taxon>
    </lineage>
</organism>
<protein>
    <submittedName>
        <fullName evidence="2">Uu.00g082860.m01.CDS01</fullName>
    </submittedName>
</protein>
<dbReference type="InterPro" id="IPR011009">
    <property type="entry name" value="Kinase-like_dom_sf"/>
</dbReference>
<dbReference type="SUPFAM" id="SSF56112">
    <property type="entry name" value="Protein kinase-like (PK-like)"/>
    <property type="match status" value="1"/>
</dbReference>
<name>A0AAI8VLF7_9PEZI</name>
<evidence type="ECO:0000313" key="3">
    <source>
        <dbReference type="Proteomes" id="UP001295740"/>
    </source>
</evidence>
<dbReference type="Proteomes" id="UP001295740">
    <property type="component" value="Unassembled WGS sequence"/>
</dbReference>
<reference evidence="2" key="1">
    <citation type="submission" date="2023-10" db="EMBL/GenBank/DDBJ databases">
        <authorList>
            <person name="Hackl T."/>
        </authorList>
    </citation>
    <scope>NUCLEOTIDE SEQUENCE</scope>
</reference>
<dbReference type="EMBL" id="CAUWAG010000010">
    <property type="protein sequence ID" value="CAJ2507100.1"/>
    <property type="molecule type" value="Genomic_DNA"/>
</dbReference>
<feature type="domain" description="Aminoglycoside phosphotransferase" evidence="1">
    <location>
        <begin position="95"/>
        <end position="248"/>
    </location>
</feature>
<evidence type="ECO:0000313" key="2">
    <source>
        <dbReference type="EMBL" id="CAJ2507100.1"/>
    </source>
</evidence>
<dbReference type="Gene3D" id="3.90.1200.10">
    <property type="match status" value="1"/>
</dbReference>
<dbReference type="InterPro" id="IPR002575">
    <property type="entry name" value="Aminoglycoside_PTrfase"/>
</dbReference>
<gene>
    <name evidence="2" type="ORF">KHLLAP_LOCUS7568</name>
</gene>